<evidence type="ECO:0000313" key="2">
    <source>
        <dbReference type="Proteomes" id="UP000679749"/>
    </source>
</evidence>
<comment type="caution">
    <text evidence="1">The sequence shown here is derived from an EMBL/GenBank/DDBJ whole genome shotgun (WGS) entry which is preliminary data.</text>
</comment>
<dbReference type="RefSeq" id="WP_213118969.1">
    <property type="nucleotide sequence ID" value="NZ_JAGYPF010000004.1"/>
</dbReference>
<sequence length="48" mass="5527">MDNNTPVIYNGKRYVILFKYTSGYCEIKEVGSLHHIELVHLSELTDVS</sequence>
<gene>
    <name evidence="1" type="ORF">KHA99_18445</name>
</gene>
<reference evidence="1" key="1">
    <citation type="submission" date="2021-05" db="EMBL/GenBank/DDBJ databases">
        <title>Novel Bacillus species.</title>
        <authorList>
            <person name="Liu G."/>
        </authorList>
    </citation>
    <scope>NUCLEOTIDE SEQUENCE</scope>
    <source>
        <strain evidence="1">FJAT-49825</strain>
    </source>
</reference>
<dbReference type="EMBL" id="JAGYPF010000004">
    <property type="protein sequence ID" value="MBS4214430.1"/>
    <property type="molecule type" value="Genomic_DNA"/>
</dbReference>
<protein>
    <submittedName>
        <fullName evidence="1">Uncharacterized protein</fullName>
    </submittedName>
</protein>
<proteinExistence type="predicted"/>
<dbReference type="AlphaFoldDB" id="A0A942U6T1"/>
<organism evidence="1 2">
    <name type="scientific">Neobacillus rhizophilus</name>
    <dbReference type="NCBI Taxonomy" id="2833579"/>
    <lineage>
        <taxon>Bacteria</taxon>
        <taxon>Bacillati</taxon>
        <taxon>Bacillota</taxon>
        <taxon>Bacilli</taxon>
        <taxon>Bacillales</taxon>
        <taxon>Bacillaceae</taxon>
        <taxon>Neobacillus</taxon>
    </lineage>
</organism>
<keyword evidence="2" id="KW-1185">Reference proteome</keyword>
<name>A0A942U6T1_9BACI</name>
<dbReference type="Proteomes" id="UP000679749">
    <property type="component" value="Unassembled WGS sequence"/>
</dbReference>
<evidence type="ECO:0000313" key="1">
    <source>
        <dbReference type="EMBL" id="MBS4214430.1"/>
    </source>
</evidence>
<accession>A0A942U6T1</accession>